<name>A0ABN1TYN1_9ACTN</name>
<evidence type="ECO:0000256" key="3">
    <source>
        <dbReference type="ARBA" id="ARBA00022692"/>
    </source>
</evidence>
<evidence type="ECO:0000256" key="1">
    <source>
        <dbReference type="ARBA" id="ARBA00004651"/>
    </source>
</evidence>
<dbReference type="Pfam" id="PF03631">
    <property type="entry name" value="Virul_fac_BrkB"/>
    <property type="match status" value="1"/>
</dbReference>
<proteinExistence type="predicted"/>
<keyword evidence="5 7" id="KW-0472">Membrane</keyword>
<evidence type="ECO:0000256" key="5">
    <source>
        <dbReference type="ARBA" id="ARBA00023136"/>
    </source>
</evidence>
<dbReference type="EMBL" id="BAAALD010000069">
    <property type="protein sequence ID" value="GAA1107043.1"/>
    <property type="molecule type" value="Genomic_DNA"/>
</dbReference>
<comment type="caution">
    <text evidence="8">The sequence shown here is derived from an EMBL/GenBank/DDBJ whole genome shotgun (WGS) entry which is preliminary data.</text>
</comment>
<gene>
    <name evidence="8" type="ORF">GCM10009663_56270</name>
</gene>
<evidence type="ECO:0000256" key="4">
    <source>
        <dbReference type="ARBA" id="ARBA00022989"/>
    </source>
</evidence>
<evidence type="ECO:0000256" key="2">
    <source>
        <dbReference type="ARBA" id="ARBA00022475"/>
    </source>
</evidence>
<accession>A0ABN1TYN1</accession>
<feature type="region of interest" description="Disordered" evidence="6">
    <location>
        <begin position="129"/>
        <end position="163"/>
    </location>
</feature>
<sequence length="163" mass="17622">MLRLAVLIGFLFLSATGTLWRRSPANSLVAVLTAVLFAWWSQWLLLGRRVRWHALLPGAVVTAVGLLGLRLASRLVFSPLIASNMVTYGSFGSVLVIQPWLVGVGVVVLGGAPVGRLLDEELPRVRRALKRRRRGPTHRRGRFVSDTHSTPVCAEGGSPAAGP</sequence>
<dbReference type="Proteomes" id="UP001499987">
    <property type="component" value="Unassembled WGS sequence"/>
</dbReference>
<feature type="transmembrane region" description="Helical" evidence="7">
    <location>
        <begin position="54"/>
        <end position="77"/>
    </location>
</feature>
<keyword evidence="4 7" id="KW-1133">Transmembrane helix</keyword>
<evidence type="ECO:0000256" key="7">
    <source>
        <dbReference type="SAM" id="Phobius"/>
    </source>
</evidence>
<keyword evidence="9" id="KW-1185">Reference proteome</keyword>
<comment type="subcellular location">
    <subcellularLocation>
        <location evidence="1">Cell membrane</location>
        <topology evidence="1">Multi-pass membrane protein</topology>
    </subcellularLocation>
</comment>
<protein>
    <submittedName>
        <fullName evidence="8">Uncharacterized protein</fullName>
    </submittedName>
</protein>
<evidence type="ECO:0000256" key="6">
    <source>
        <dbReference type="SAM" id="MobiDB-lite"/>
    </source>
</evidence>
<organism evidence="8 9">
    <name type="scientific">Kitasatospora arboriphila</name>
    <dbReference type="NCBI Taxonomy" id="258052"/>
    <lineage>
        <taxon>Bacteria</taxon>
        <taxon>Bacillati</taxon>
        <taxon>Actinomycetota</taxon>
        <taxon>Actinomycetes</taxon>
        <taxon>Kitasatosporales</taxon>
        <taxon>Streptomycetaceae</taxon>
        <taxon>Kitasatospora</taxon>
    </lineage>
</organism>
<keyword evidence="3 7" id="KW-0812">Transmembrane</keyword>
<reference evidence="8 9" key="1">
    <citation type="journal article" date="2019" name="Int. J. Syst. Evol. Microbiol.">
        <title>The Global Catalogue of Microorganisms (GCM) 10K type strain sequencing project: providing services to taxonomists for standard genome sequencing and annotation.</title>
        <authorList>
            <consortium name="The Broad Institute Genomics Platform"/>
            <consortium name="The Broad Institute Genome Sequencing Center for Infectious Disease"/>
            <person name="Wu L."/>
            <person name="Ma J."/>
        </authorList>
    </citation>
    <scope>NUCLEOTIDE SEQUENCE [LARGE SCALE GENOMIC DNA]</scope>
    <source>
        <strain evidence="8 9">JCM 13002</strain>
    </source>
</reference>
<evidence type="ECO:0000313" key="8">
    <source>
        <dbReference type="EMBL" id="GAA1107043.1"/>
    </source>
</evidence>
<feature type="compositionally biased region" description="Basic residues" evidence="6">
    <location>
        <begin position="129"/>
        <end position="142"/>
    </location>
</feature>
<feature type="transmembrane region" description="Helical" evidence="7">
    <location>
        <begin position="27"/>
        <end position="47"/>
    </location>
</feature>
<dbReference type="InterPro" id="IPR017039">
    <property type="entry name" value="Virul_fac_BrkB"/>
</dbReference>
<evidence type="ECO:0000313" key="9">
    <source>
        <dbReference type="Proteomes" id="UP001499987"/>
    </source>
</evidence>
<keyword evidence="2" id="KW-1003">Cell membrane</keyword>
<feature type="transmembrane region" description="Helical" evidence="7">
    <location>
        <begin position="97"/>
        <end position="118"/>
    </location>
</feature>